<gene>
    <name evidence="1" type="ORF">CLUMA_CG011370</name>
</gene>
<evidence type="ECO:0000313" key="1">
    <source>
        <dbReference type="EMBL" id="CRK98001.1"/>
    </source>
</evidence>
<reference evidence="1 2" key="1">
    <citation type="submission" date="2015-04" db="EMBL/GenBank/DDBJ databases">
        <authorList>
            <person name="Syromyatnikov M.Y."/>
            <person name="Popov V.N."/>
        </authorList>
    </citation>
    <scope>NUCLEOTIDE SEQUENCE [LARGE SCALE GENOMIC DNA]</scope>
</reference>
<evidence type="ECO:0000313" key="2">
    <source>
        <dbReference type="Proteomes" id="UP000183832"/>
    </source>
</evidence>
<proteinExistence type="predicted"/>
<organism evidence="1 2">
    <name type="scientific">Clunio marinus</name>
    <dbReference type="NCBI Taxonomy" id="568069"/>
    <lineage>
        <taxon>Eukaryota</taxon>
        <taxon>Metazoa</taxon>
        <taxon>Ecdysozoa</taxon>
        <taxon>Arthropoda</taxon>
        <taxon>Hexapoda</taxon>
        <taxon>Insecta</taxon>
        <taxon>Pterygota</taxon>
        <taxon>Neoptera</taxon>
        <taxon>Endopterygota</taxon>
        <taxon>Diptera</taxon>
        <taxon>Nematocera</taxon>
        <taxon>Chironomoidea</taxon>
        <taxon>Chironomidae</taxon>
        <taxon>Clunio</taxon>
    </lineage>
</organism>
<dbReference type="EMBL" id="CVRI01000047">
    <property type="protein sequence ID" value="CRK98001.1"/>
    <property type="molecule type" value="Genomic_DNA"/>
</dbReference>
<sequence length="80" mass="9481">MKKSNAFRRSSEKKIYFCDAFKEKIIKYINEVKLSPSSPCLTSLKNKTKQTKKVEKKFRNNARETLDKIVPKRTRKKISK</sequence>
<dbReference type="AlphaFoldDB" id="A0A1J1IHR9"/>
<keyword evidence="2" id="KW-1185">Reference proteome</keyword>
<name>A0A1J1IHR9_9DIPT</name>
<protein>
    <submittedName>
        <fullName evidence="1">CLUMA_CG011370, isoform A</fullName>
    </submittedName>
</protein>
<dbReference type="Proteomes" id="UP000183832">
    <property type="component" value="Unassembled WGS sequence"/>
</dbReference>
<accession>A0A1J1IHR9</accession>